<dbReference type="SUPFAM" id="SSF100879">
    <property type="entry name" value="Lesion bypass DNA polymerase (Y-family), little finger domain"/>
    <property type="match status" value="1"/>
</dbReference>
<dbReference type="EMBL" id="CP039291">
    <property type="protein sequence ID" value="QCB93901.1"/>
    <property type="molecule type" value="Genomic_DNA"/>
</dbReference>
<dbReference type="OrthoDB" id="9808813at2"/>
<dbReference type="Gene3D" id="3.40.1170.60">
    <property type="match status" value="1"/>
</dbReference>
<dbReference type="GO" id="GO:0042276">
    <property type="term" value="P:error-prone translesion synthesis"/>
    <property type="evidence" value="ECO:0007669"/>
    <property type="project" value="TreeGrafter"/>
</dbReference>
<dbReference type="Proteomes" id="UP000296469">
    <property type="component" value="Chromosome"/>
</dbReference>
<evidence type="ECO:0000259" key="4">
    <source>
        <dbReference type="PROSITE" id="PS50173"/>
    </source>
</evidence>
<dbReference type="PANTHER" id="PTHR11076:SF33">
    <property type="entry name" value="DNA POLYMERASE KAPPA"/>
    <property type="match status" value="1"/>
</dbReference>
<dbReference type="Gene3D" id="1.10.150.20">
    <property type="entry name" value="5' to 3' exonuclease, C-terminal subdomain"/>
    <property type="match status" value="1"/>
</dbReference>
<dbReference type="Pfam" id="PF11799">
    <property type="entry name" value="IMS_C"/>
    <property type="match status" value="1"/>
</dbReference>
<organism evidence="5 6">
    <name type="scientific">Cellulomonas shaoxiangyii</name>
    <dbReference type="NCBI Taxonomy" id="2566013"/>
    <lineage>
        <taxon>Bacteria</taxon>
        <taxon>Bacillati</taxon>
        <taxon>Actinomycetota</taxon>
        <taxon>Actinomycetes</taxon>
        <taxon>Micrococcales</taxon>
        <taxon>Cellulomonadaceae</taxon>
        <taxon>Cellulomonas</taxon>
    </lineage>
</organism>
<gene>
    <name evidence="5" type="ORF">E5225_10350</name>
</gene>
<dbReference type="InterPro" id="IPR043128">
    <property type="entry name" value="Rev_trsase/Diguanyl_cyclase"/>
</dbReference>
<sequence length="415" mass="42514">MTGAPARAVPAEDGCHVLHVEVDAPAVQVALARRPQLTGLPVLVGAGGMVHDASPEARAFGVGRGDDLGAALARCPHAVVVPVDPVAVAAVRDGLLAVLEEVTALVEPVGTTAAAYVDVGGARRRLGPPTRIAWTVRDRLRERYGVGSSVGIGATKVVARLAGRSARPDGVLLVPRAATARFLRAHPVAALAEVDGPLEAALAAQGIRGLAQLADASPASLRGLGRPATARWLQDLAWGRDPRPVVPTPRAPAEPVVRAAVACADAAGRRAALEEHVREAARACGRALDARRQAGRTVVLTVRTSDGAELTRSRTLDTPSGSARELYLVARALLAGVAWDAVPVSLAVSVCGLTDVPSTVRAPRAGEADEAVPSVRVPPTGARGALGPAAWRVSPAPVARPAQRSTTTIVIADIS</sequence>
<dbReference type="InterPro" id="IPR001126">
    <property type="entry name" value="UmuC"/>
</dbReference>
<dbReference type="Gene3D" id="3.30.1490.100">
    <property type="entry name" value="DNA polymerase, Y-family, little finger domain"/>
    <property type="match status" value="1"/>
</dbReference>
<comment type="catalytic activity">
    <reaction evidence="3">
        <text>DNA(n) + a 2'-deoxyribonucleoside 5'-triphosphate = DNA(n+1) + diphosphate</text>
        <dbReference type="Rhea" id="RHEA:22508"/>
        <dbReference type="Rhea" id="RHEA-COMP:17339"/>
        <dbReference type="Rhea" id="RHEA-COMP:17340"/>
        <dbReference type="ChEBI" id="CHEBI:33019"/>
        <dbReference type="ChEBI" id="CHEBI:61560"/>
        <dbReference type="ChEBI" id="CHEBI:173112"/>
        <dbReference type="EC" id="2.7.7.7"/>
    </reaction>
</comment>
<keyword evidence="6" id="KW-1185">Reference proteome</keyword>
<dbReference type="RefSeq" id="WP_135972481.1">
    <property type="nucleotide sequence ID" value="NZ_CP039291.1"/>
</dbReference>
<dbReference type="InterPro" id="IPR050116">
    <property type="entry name" value="DNA_polymerase-Y"/>
</dbReference>
<dbReference type="GO" id="GO:0003887">
    <property type="term" value="F:DNA-directed DNA polymerase activity"/>
    <property type="evidence" value="ECO:0007669"/>
    <property type="project" value="UniProtKB-EC"/>
</dbReference>
<dbReference type="KEGG" id="celz:E5225_10350"/>
<dbReference type="PROSITE" id="PS50173">
    <property type="entry name" value="UMUC"/>
    <property type="match status" value="1"/>
</dbReference>
<evidence type="ECO:0000256" key="1">
    <source>
        <dbReference type="ARBA" id="ARBA00010945"/>
    </source>
</evidence>
<dbReference type="GO" id="GO:0006281">
    <property type="term" value="P:DNA repair"/>
    <property type="evidence" value="ECO:0007669"/>
    <property type="project" value="InterPro"/>
</dbReference>
<dbReference type="InterPro" id="IPR017961">
    <property type="entry name" value="DNA_pol_Y-fam_little_finger"/>
</dbReference>
<comment type="similarity">
    <text evidence="1">Belongs to the DNA polymerase type-Y family.</text>
</comment>
<dbReference type="GO" id="GO:0005829">
    <property type="term" value="C:cytosol"/>
    <property type="evidence" value="ECO:0007669"/>
    <property type="project" value="TreeGrafter"/>
</dbReference>
<reference evidence="5 6" key="1">
    <citation type="submission" date="2019-04" db="EMBL/GenBank/DDBJ databases">
        <title>Isolation and identification of Cellulomonas shaoxiangyii sp. Nov. isolated from feces of the Tibetan antelopes (Pantholops hodgsonii) in the Qinghai-Tibet plateau of China.</title>
        <authorList>
            <person name="Tian Z."/>
        </authorList>
    </citation>
    <scope>NUCLEOTIDE SEQUENCE [LARGE SCALE GENOMIC DNA]</scope>
    <source>
        <strain evidence="5 6">Z28</strain>
    </source>
</reference>
<dbReference type="Pfam" id="PF00817">
    <property type="entry name" value="IMS"/>
    <property type="match status" value="1"/>
</dbReference>
<evidence type="ECO:0000256" key="2">
    <source>
        <dbReference type="ARBA" id="ARBA00025589"/>
    </source>
</evidence>
<dbReference type="AlphaFoldDB" id="A0A4P7SJB1"/>
<name>A0A4P7SJB1_9CELL</name>
<feature type="domain" description="UmuC" evidence="4">
    <location>
        <begin position="17"/>
        <end position="195"/>
    </location>
</feature>
<dbReference type="PANTHER" id="PTHR11076">
    <property type="entry name" value="DNA REPAIR POLYMERASE UMUC / TRANSFERASE FAMILY MEMBER"/>
    <property type="match status" value="1"/>
</dbReference>
<evidence type="ECO:0000256" key="3">
    <source>
        <dbReference type="ARBA" id="ARBA00049244"/>
    </source>
</evidence>
<dbReference type="InterPro" id="IPR043502">
    <property type="entry name" value="DNA/RNA_pol_sf"/>
</dbReference>
<accession>A0A4P7SJB1</accession>
<comment type="function">
    <text evidence="2">Poorly processive, error-prone DNA polymerase involved in untargeted mutagenesis. Copies undamaged DNA at stalled replication forks, which arise in vivo from mismatched or misaligned primer ends. These misaligned primers can be extended by PolIV. Exhibits no 3'-5' exonuclease (proofreading) activity. May be involved in translesional synthesis, in conjunction with the beta clamp from PolIII.</text>
</comment>
<proteinExistence type="inferred from homology"/>
<evidence type="ECO:0000313" key="6">
    <source>
        <dbReference type="Proteomes" id="UP000296469"/>
    </source>
</evidence>
<dbReference type="GO" id="GO:0009432">
    <property type="term" value="P:SOS response"/>
    <property type="evidence" value="ECO:0007669"/>
    <property type="project" value="TreeGrafter"/>
</dbReference>
<dbReference type="SUPFAM" id="SSF56672">
    <property type="entry name" value="DNA/RNA polymerases"/>
    <property type="match status" value="1"/>
</dbReference>
<protein>
    <submittedName>
        <fullName evidence="5">DNA polymerase IV</fullName>
    </submittedName>
</protein>
<evidence type="ECO:0000313" key="5">
    <source>
        <dbReference type="EMBL" id="QCB93901.1"/>
    </source>
</evidence>
<dbReference type="Gene3D" id="3.30.70.270">
    <property type="match status" value="1"/>
</dbReference>
<dbReference type="GO" id="GO:0003684">
    <property type="term" value="F:damaged DNA binding"/>
    <property type="evidence" value="ECO:0007669"/>
    <property type="project" value="InterPro"/>
</dbReference>
<dbReference type="InterPro" id="IPR036775">
    <property type="entry name" value="DNA_pol_Y-fam_lit_finger_sf"/>
</dbReference>